<dbReference type="EC" id="2.8.1.7" evidence="3"/>
<dbReference type="InterPro" id="IPR015422">
    <property type="entry name" value="PyrdxlP-dep_Trfase_small"/>
</dbReference>
<dbReference type="NCBIfam" id="TIGR01979">
    <property type="entry name" value="sufS"/>
    <property type="match status" value="1"/>
</dbReference>
<evidence type="ECO:0000259" key="8">
    <source>
        <dbReference type="Pfam" id="PF00266"/>
    </source>
</evidence>
<gene>
    <name evidence="9" type="ORF">LCGC14_1958250</name>
</gene>
<evidence type="ECO:0000313" key="9">
    <source>
        <dbReference type="EMBL" id="KKL85088.1"/>
    </source>
</evidence>
<dbReference type="EMBL" id="LAZR01021505">
    <property type="protein sequence ID" value="KKL85088.1"/>
    <property type="molecule type" value="Genomic_DNA"/>
</dbReference>
<comment type="caution">
    <text evidence="9">The sequence shown here is derived from an EMBL/GenBank/DDBJ whole genome shotgun (WGS) entry which is preliminary data.</text>
</comment>
<comment type="cofactor">
    <cofactor evidence="1">
        <name>pyridoxal 5'-phosphate</name>
        <dbReference type="ChEBI" id="CHEBI:597326"/>
    </cofactor>
</comment>
<dbReference type="Gene3D" id="3.40.640.10">
    <property type="entry name" value="Type I PLP-dependent aspartate aminotransferase-like (Major domain)"/>
    <property type="match status" value="1"/>
</dbReference>
<proteinExistence type="inferred from homology"/>
<keyword evidence="4" id="KW-0808">Transferase</keyword>
<protein>
    <recommendedName>
        <fullName evidence="3">cysteine desulfurase</fullName>
        <ecNumber evidence="3">2.8.1.7</ecNumber>
    </recommendedName>
</protein>
<dbReference type="InterPro" id="IPR000192">
    <property type="entry name" value="Aminotrans_V_dom"/>
</dbReference>
<dbReference type="GO" id="GO:0006534">
    <property type="term" value="P:cysteine metabolic process"/>
    <property type="evidence" value="ECO:0007669"/>
    <property type="project" value="InterPro"/>
</dbReference>
<dbReference type="InterPro" id="IPR010970">
    <property type="entry name" value="Cys_dSase_SufS"/>
</dbReference>
<dbReference type="CDD" id="cd06453">
    <property type="entry name" value="SufS_like"/>
    <property type="match status" value="1"/>
</dbReference>
<dbReference type="AlphaFoldDB" id="A0A0F9FFL7"/>
<evidence type="ECO:0000256" key="7">
    <source>
        <dbReference type="SAM" id="MobiDB-lite"/>
    </source>
</evidence>
<evidence type="ECO:0000256" key="1">
    <source>
        <dbReference type="ARBA" id="ARBA00001933"/>
    </source>
</evidence>
<evidence type="ECO:0000256" key="6">
    <source>
        <dbReference type="ARBA" id="ARBA00050776"/>
    </source>
</evidence>
<dbReference type="PANTHER" id="PTHR43586:SF8">
    <property type="entry name" value="CYSTEINE DESULFURASE 1, CHLOROPLASTIC"/>
    <property type="match status" value="1"/>
</dbReference>
<sequence>MSLAPSPHNASAAGSSPTASSSTASSPIERGIRSPPASSSTEKSAQTTSDVDWNALRQDFPILSQLIHGQPLVYLDNAATTQKPNTVIESINHYYRHDNANVHRGVYTLSERATQAYEATRDKVQSFLNAAQREEIVFVRGTTEAINLVAQSFARPRLKPGDEILISAMEHHSNIVPWQMVCEQTGARLKVIPINDAAEIILDDYRDLLNENTRLVAITHISNALGSINPVQEMIALAHEQSIPVLLDGAQAAPHLAVDVQALDCDFYTLSSHKTYGPTGVGVLYGKRSWLEAMDPYQGGGDMISRVSFEKTEYNVLPYKFEAGTPHIAGVVGFGKALDYVSGIGLENIIVREQHLLKYATQALLPLEGLHIIGTAQDKASIISFVLDAAHPHDISTILDHQGVAIRAGHHCAMPVMERFKVPATARASMAFYNNEEDIDRLAEGIQEVNRIYEPGSTEPGIARVIPGGDHRSRAPSAEF</sequence>
<feature type="compositionally biased region" description="Low complexity" evidence="7">
    <location>
        <begin position="10"/>
        <end position="27"/>
    </location>
</feature>
<dbReference type="InterPro" id="IPR015424">
    <property type="entry name" value="PyrdxlP-dep_Trfase"/>
</dbReference>
<reference evidence="9" key="1">
    <citation type="journal article" date="2015" name="Nature">
        <title>Complex archaea that bridge the gap between prokaryotes and eukaryotes.</title>
        <authorList>
            <person name="Spang A."/>
            <person name="Saw J.H."/>
            <person name="Jorgensen S.L."/>
            <person name="Zaremba-Niedzwiedzka K."/>
            <person name="Martijn J."/>
            <person name="Lind A.E."/>
            <person name="van Eijk R."/>
            <person name="Schleper C."/>
            <person name="Guy L."/>
            <person name="Ettema T.J."/>
        </authorList>
    </citation>
    <scope>NUCLEOTIDE SEQUENCE</scope>
</reference>
<evidence type="ECO:0000256" key="5">
    <source>
        <dbReference type="ARBA" id="ARBA00022898"/>
    </source>
</evidence>
<dbReference type="Gene3D" id="3.90.1150.10">
    <property type="entry name" value="Aspartate Aminotransferase, domain 1"/>
    <property type="match status" value="1"/>
</dbReference>
<organism evidence="9">
    <name type="scientific">marine sediment metagenome</name>
    <dbReference type="NCBI Taxonomy" id="412755"/>
    <lineage>
        <taxon>unclassified sequences</taxon>
        <taxon>metagenomes</taxon>
        <taxon>ecological metagenomes</taxon>
    </lineage>
</organism>
<dbReference type="InterPro" id="IPR020578">
    <property type="entry name" value="Aminotrans_V_PyrdxlP_BS"/>
</dbReference>
<dbReference type="InterPro" id="IPR015421">
    <property type="entry name" value="PyrdxlP-dep_Trfase_major"/>
</dbReference>
<keyword evidence="5" id="KW-0663">Pyridoxal phosphate</keyword>
<name>A0A0F9FFL7_9ZZZZ</name>
<dbReference type="SUPFAM" id="SSF53383">
    <property type="entry name" value="PLP-dependent transferases"/>
    <property type="match status" value="1"/>
</dbReference>
<evidence type="ECO:0000256" key="4">
    <source>
        <dbReference type="ARBA" id="ARBA00022679"/>
    </source>
</evidence>
<evidence type="ECO:0000256" key="2">
    <source>
        <dbReference type="ARBA" id="ARBA00010447"/>
    </source>
</evidence>
<dbReference type="GO" id="GO:0030170">
    <property type="term" value="F:pyridoxal phosphate binding"/>
    <property type="evidence" value="ECO:0007669"/>
    <property type="project" value="InterPro"/>
</dbReference>
<feature type="domain" description="Aminotransferase class V" evidence="8">
    <location>
        <begin position="73"/>
        <end position="442"/>
    </location>
</feature>
<dbReference type="GO" id="GO:0031071">
    <property type="term" value="F:cysteine desulfurase activity"/>
    <property type="evidence" value="ECO:0007669"/>
    <property type="project" value="UniProtKB-EC"/>
</dbReference>
<feature type="region of interest" description="Disordered" evidence="7">
    <location>
        <begin position="1"/>
        <end position="46"/>
    </location>
</feature>
<feature type="compositionally biased region" description="Polar residues" evidence="7">
    <location>
        <begin position="36"/>
        <end position="46"/>
    </location>
</feature>
<comment type="similarity">
    <text evidence="2">Belongs to the class-V pyridoxal-phosphate-dependent aminotransferase family. Csd subfamily.</text>
</comment>
<comment type="catalytic activity">
    <reaction evidence="6">
        <text>(sulfur carrier)-H + L-cysteine = (sulfur carrier)-SH + L-alanine</text>
        <dbReference type="Rhea" id="RHEA:43892"/>
        <dbReference type="Rhea" id="RHEA-COMP:14737"/>
        <dbReference type="Rhea" id="RHEA-COMP:14739"/>
        <dbReference type="ChEBI" id="CHEBI:29917"/>
        <dbReference type="ChEBI" id="CHEBI:35235"/>
        <dbReference type="ChEBI" id="CHEBI:57972"/>
        <dbReference type="ChEBI" id="CHEBI:64428"/>
        <dbReference type="EC" id="2.8.1.7"/>
    </reaction>
</comment>
<dbReference type="Pfam" id="PF00266">
    <property type="entry name" value="Aminotran_5"/>
    <property type="match status" value="1"/>
</dbReference>
<dbReference type="PANTHER" id="PTHR43586">
    <property type="entry name" value="CYSTEINE DESULFURASE"/>
    <property type="match status" value="1"/>
</dbReference>
<accession>A0A0F9FFL7</accession>
<feature type="region of interest" description="Disordered" evidence="7">
    <location>
        <begin position="460"/>
        <end position="480"/>
    </location>
</feature>
<dbReference type="PROSITE" id="PS00595">
    <property type="entry name" value="AA_TRANSFER_CLASS_5"/>
    <property type="match status" value="1"/>
</dbReference>
<evidence type="ECO:0000256" key="3">
    <source>
        <dbReference type="ARBA" id="ARBA00012239"/>
    </source>
</evidence>